<dbReference type="AlphaFoldDB" id="A0A812UTF2"/>
<gene>
    <name evidence="2" type="primary">GSTO1</name>
    <name evidence="2" type="ORF">SPIL2461_LOCUS15718</name>
</gene>
<protein>
    <submittedName>
        <fullName evidence="2">GSTO1 protein</fullName>
    </submittedName>
</protein>
<organism evidence="2 3">
    <name type="scientific">Symbiodinium pilosum</name>
    <name type="common">Dinoflagellate</name>
    <dbReference type="NCBI Taxonomy" id="2952"/>
    <lineage>
        <taxon>Eukaryota</taxon>
        <taxon>Sar</taxon>
        <taxon>Alveolata</taxon>
        <taxon>Dinophyceae</taxon>
        <taxon>Suessiales</taxon>
        <taxon>Symbiodiniaceae</taxon>
        <taxon>Symbiodinium</taxon>
    </lineage>
</organism>
<accession>A0A812UTF2</accession>
<sequence length="530" mass="58502">MGIGHVLCDVDATHVFARGKSAQNPQQWPFLKTSFQEAAGGPPVPKEGSKQLEKVSQNVGCAPGFRCMSKISEFGMAHNGEYKRVTTPKLPPRFQQRDVWEWGCPARGNMTVTGKCQPPKPGEEGQAGMCWSQNAMLAGPKTPCGSSGDKCMCVKPATSTGSIGYGNKSRDILPEFTEGDSGDAGGVEVVMGKFQVQPLPHCDDCLALSSNWEQCAECANCSYGTKILDGRPTLACYEKDFQPPGQPAFAETPPKEGEEYRKRNLVLLQGKQAEEQDLWIIPQYPLWDPEPEGMEAEDANGGQVFPFQMNTEPLSNEAWVKAYKKVAPRIQSLMDMIAKKLKNNWGPEAVREECSQLFEARYVKAQNARKACKEMQMLQAMLAPGELGTFPRRLPTGQKLRCEFHRQDTCEKLNCYSQDDGYAQAVGALRKRDGECRLEREAELEREHDHQAKTSTPGAKGALSVKDLMKEEEAPLVAEDNVKKVQQAIPSVALVLGTPGAWKRIPRRRGDFLGNAAQLLKQHKQCSSCC</sequence>
<comment type="caution">
    <text evidence="2">The sequence shown here is derived from an EMBL/GenBank/DDBJ whole genome shotgun (WGS) entry which is preliminary data.</text>
</comment>
<feature type="region of interest" description="Disordered" evidence="1">
    <location>
        <begin position="444"/>
        <end position="463"/>
    </location>
</feature>
<evidence type="ECO:0000313" key="3">
    <source>
        <dbReference type="Proteomes" id="UP000649617"/>
    </source>
</evidence>
<proteinExistence type="predicted"/>
<evidence type="ECO:0000313" key="2">
    <source>
        <dbReference type="EMBL" id="CAE7589317.1"/>
    </source>
</evidence>
<keyword evidence="3" id="KW-1185">Reference proteome</keyword>
<evidence type="ECO:0000256" key="1">
    <source>
        <dbReference type="SAM" id="MobiDB-lite"/>
    </source>
</evidence>
<dbReference type="Proteomes" id="UP000649617">
    <property type="component" value="Unassembled WGS sequence"/>
</dbReference>
<dbReference type="OrthoDB" id="430154at2759"/>
<reference evidence="2" key="1">
    <citation type="submission" date="2021-02" db="EMBL/GenBank/DDBJ databases">
        <authorList>
            <person name="Dougan E. K."/>
            <person name="Rhodes N."/>
            <person name="Thang M."/>
            <person name="Chan C."/>
        </authorList>
    </citation>
    <scope>NUCLEOTIDE SEQUENCE</scope>
</reference>
<name>A0A812UTF2_SYMPI</name>
<dbReference type="EMBL" id="CAJNIZ010039335">
    <property type="protein sequence ID" value="CAE7589317.1"/>
    <property type="molecule type" value="Genomic_DNA"/>
</dbReference>